<dbReference type="SUPFAM" id="SSF69765">
    <property type="entry name" value="IpsF-like"/>
    <property type="match status" value="1"/>
</dbReference>
<dbReference type="PANTHER" id="PTHR43181">
    <property type="entry name" value="2-C-METHYL-D-ERYTHRITOL 2,4-CYCLODIPHOSPHATE SYNTHASE, CHLOROPLASTIC"/>
    <property type="match status" value="1"/>
</dbReference>
<accession>A0AAD4XU52</accession>
<dbReference type="EMBL" id="JAJJMB010004025">
    <property type="protein sequence ID" value="KAI3944745.1"/>
    <property type="molecule type" value="Genomic_DNA"/>
</dbReference>
<dbReference type="GO" id="GO:0016114">
    <property type="term" value="P:terpenoid biosynthetic process"/>
    <property type="evidence" value="ECO:0007669"/>
    <property type="project" value="InterPro"/>
</dbReference>
<dbReference type="AlphaFoldDB" id="A0AAD4XU52"/>
<sequence>MEVERETATTLKKLSSQATLPFRSGHGFDIQKLVPAYPWIIGGQYIRYSLGCEASPKADVLYQSIVDAILGALGLPDAEEMFPWFNPKWDGASSSVFVAEAVELAYFRRELQLEIS</sequence>
<reference evidence="2" key="1">
    <citation type="submission" date="2022-04" db="EMBL/GenBank/DDBJ databases">
        <title>A functionally conserved STORR gene fusion in Papaver species that diverged 16.8 million years ago.</title>
        <authorList>
            <person name="Catania T."/>
        </authorList>
    </citation>
    <scope>NUCLEOTIDE SEQUENCE</scope>
    <source>
        <strain evidence="2">S-188037</strain>
    </source>
</reference>
<comment type="caution">
    <text evidence="2">The sequence shown here is derived from an EMBL/GenBank/DDBJ whole genome shotgun (WGS) entry which is preliminary data.</text>
</comment>
<dbReference type="Gene3D" id="3.30.1330.50">
    <property type="entry name" value="2-C-methyl-D-erythritol 2,4-cyclodiphosphate synthase"/>
    <property type="match status" value="1"/>
</dbReference>
<name>A0AAD4XU52_9MAGN</name>
<evidence type="ECO:0000259" key="1">
    <source>
        <dbReference type="Pfam" id="PF02542"/>
    </source>
</evidence>
<dbReference type="PANTHER" id="PTHR43181:SF1">
    <property type="entry name" value="2-C-METHYL-D-ERYTHRITOL 2,4-CYCLODIPHOSPHATE SYNTHASE, CHLOROPLASTIC"/>
    <property type="match status" value="1"/>
</dbReference>
<evidence type="ECO:0000313" key="2">
    <source>
        <dbReference type="EMBL" id="KAI3944745.1"/>
    </source>
</evidence>
<dbReference type="Proteomes" id="UP001202328">
    <property type="component" value="Unassembled WGS sequence"/>
</dbReference>
<organism evidence="2 3">
    <name type="scientific">Papaver atlanticum</name>
    <dbReference type="NCBI Taxonomy" id="357466"/>
    <lineage>
        <taxon>Eukaryota</taxon>
        <taxon>Viridiplantae</taxon>
        <taxon>Streptophyta</taxon>
        <taxon>Embryophyta</taxon>
        <taxon>Tracheophyta</taxon>
        <taxon>Spermatophyta</taxon>
        <taxon>Magnoliopsida</taxon>
        <taxon>Ranunculales</taxon>
        <taxon>Papaveraceae</taxon>
        <taxon>Papaveroideae</taxon>
        <taxon>Papaver</taxon>
    </lineage>
</organism>
<protein>
    <recommendedName>
        <fullName evidence="1">2-C-methyl-D-erythritol 2,4-cyclodiphosphate synthase domain-containing protein</fullName>
    </recommendedName>
</protein>
<dbReference type="GO" id="GO:0008685">
    <property type="term" value="F:2-C-methyl-D-erythritol 2,4-cyclodiphosphate synthase activity"/>
    <property type="evidence" value="ECO:0007669"/>
    <property type="project" value="InterPro"/>
</dbReference>
<evidence type="ECO:0000313" key="3">
    <source>
        <dbReference type="Proteomes" id="UP001202328"/>
    </source>
</evidence>
<dbReference type="InterPro" id="IPR003526">
    <property type="entry name" value="MECDP_synthase"/>
</dbReference>
<feature type="domain" description="2-C-methyl-D-erythritol 2,4-cyclodiphosphate synthase" evidence="1">
    <location>
        <begin position="22"/>
        <end position="105"/>
    </location>
</feature>
<dbReference type="InterPro" id="IPR036571">
    <property type="entry name" value="MECDP_synthase_sf"/>
</dbReference>
<proteinExistence type="predicted"/>
<keyword evidence="3" id="KW-1185">Reference proteome</keyword>
<gene>
    <name evidence="2" type="ORF">MKW98_021203</name>
</gene>
<dbReference type="Pfam" id="PF02542">
    <property type="entry name" value="YgbB"/>
    <property type="match status" value="1"/>
</dbReference>